<dbReference type="Proteomes" id="UP000199677">
    <property type="component" value="Unassembled WGS sequence"/>
</dbReference>
<sequence>MKTFAKAPLAMAIAALLAAPYALATDNNTFDTDAKLDVDFEKEITVEIGHEIESDVWVELDMKADVLDPNHFSMATINREQFTDDNTVEDDQTDNTSKVYGSGGGAKGNIGVNVSSGGLNSQGNDAALSKGSTGEMTTETTVTETEYSYYPWGGLKDKEETTTSTSTTDEAMVFAKAATFSIQSSSNNEYDNDATQNSALVEGSFGGAAGNIGVNVASGFGNGQHNAMSLALGQNSSAEATGVSVQTLYGNDLDNDVTCNCTPTSNSNDATLKNSFGGAHGNIGVNIASGNANLQSNTLSIARSK</sequence>
<feature type="chain" id="PRO_5011455891" evidence="2">
    <location>
        <begin position="25"/>
        <end position="305"/>
    </location>
</feature>
<dbReference type="EMBL" id="FNII01000001">
    <property type="protein sequence ID" value="SDM88115.1"/>
    <property type="molecule type" value="Genomic_DNA"/>
</dbReference>
<keyword evidence="4" id="KW-1185">Reference proteome</keyword>
<protein>
    <submittedName>
        <fullName evidence="3">Uncharacterized protein</fullName>
    </submittedName>
</protein>
<reference evidence="4" key="1">
    <citation type="submission" date="2016-10" db="EMBL/GenBank/DDBJ databases">
        <authorList>
            <person name="Varghese N."/>
            <person name="Submissions S."/>
        </authorList>
    </citation>
    <scope>NUCLEOTIDE SEQUENCE [LARGE SCALE GENOMIC DNA]</scope>
    <source>
        <strain evidence="4">CGMCC 1.6494</strain>
    </source>
</reference>
<accession>A0A1G9WVP0</accession>
<evidence type="ECO:0000313" key="3">
    <source>
        <dbReference type="EMBL" id="SDM88115.1"/>
    </source>
</evidence>
<feature type="signal peptide" evidence="2">
    <location>
        <begin position="1"/>
        <end position="24"/>
    </location>
</feature>
<dbReference type="RefSeq" id="WP_089701243.1">
    <property type="nucleotide sequence ID" value="NZ_FNII01000001.1"/>
</dbReference>
<keyword evidence="2" id="KW-0732">Signal</keyword>
<gene>
    <name evidence="3" type="ORF">SAMN04487951_10112</name>
</gene>
<evidence type="ECO:0000256" key="2">
    <source>
        <dbReference type="SAM" id="SignalP"/>
    </source>
</evidence>
<dbReference type="STRING" id="416873.SAMN04487951_10112"/>
<organism evidence="3 4">
    <name type="scientific">Vreelandella arcis</name>
    <dbReference type="NCBI Taxonomy" id="416873"/>
    <lineage>
        <taxon>Bacteria</taxon>
        <taxon>Pseudomonadati</taxon>
        <taxon>Pseudomonadota</taxon>
        <taxon>Gammaproteobacteria</taxon>
        <taxon>Oceanospirillales</taxon>
        <taxon>Halomonadaceae</taxon>
        <taxon>Vreelandella</taxon>
    </lineage>
</organism>
<name>A0A1G9WVP0_9GAMM</name>
<evidence type="ECO:0000313" key="4">
    <source>
        <dbReference type="Proteomes" id="UP000199677"/>
    </source>
</evidence>
<dbReference type="OrthoDB" id="5833205at2"/>
<evidence type="ECO:0000256" key="1">
    <source>
        <dbReference type="SAM" id="MobiDB-lite"/>
    </source>
</evidence>
<feature type="region of interest" description="Disordered" evidence="1">
    <location>
        <begin position="83"/>
        <end position="102"/>
    </location>
</feature>
<dbReference type="AlphaFoldDB" id="A0A1G9WVP0"/>
<proteinExistence type="predicted"/>